<feature type="binding site" evidence="10">
    <location>
        <position position="296"/>
    </location>
    <ligand>
        <name>(S)-malate</name>
        <dbReference type="ChEBI" id="CHEBI:15589"/>
    </ligand>
</feature>
<dbReference type="Gene3D" id="3.40.50.10380">
    <property type="entry name" value="Malic enzyme, N-terminal domain"/>
    <property type="match status" value="1"/>
</dbReference>
<dbReference type="FunFam" id="3.40.50.720:FF:000095">
    <property type="entry name" value="NADP-dependent malic enzyme"/>
    <property type="match status" value="1"/>
</dbReference>
<dbReference type="AlphaFoldDB" id="A0A329ENS8"/>
<evidence type="ECO:0000313" key="14">
    <source>
        <dbReference type="EMBL" id="PNI02756.1"/>
    </source>
</evidence>
<evidence type="ECO:0000256" key="10">
    <source>
        <dbReference type="PIRSR" id="PIRSR000106-2"/>
    </source>
</evidence>
<dbReference type="SUPFAM" id="SSF53223">
    <property type="entry name" value="Aminoacid dehydrogenase-like, N-terminal domain"/>
    <property type="match status" value="1"/>
</dbReference>
<dbReference type="InterPro" id="IPR036291">
    <property type="entry name" value="NAD(P)-bd_dom_sf"/>
</dbReference>
<dbReference type="EC" id="1.1.1.40" evidence="5"/>
<evidence type="ECO:0000256" key="9">
    <source>
        <dbReference type="PIRSR" id="PIRSR000106-1"/>
    </source>
</evidence>
<dbReference type="Proteomes" id="UP000248729">
    <property type="component" value="Unassembled WGS sequence"/>
</dbReference>
<dbReference type="SMART" id="SM00919">
    <property type="entry name" value="Malic_M"/>
    <property type="match status" value="1"/>
</dbReference>
<dbReference type="Pfam" id="PF03949">
    <property type="entry name" value="Malic_M"/>
    <property type="match status" value="1"/>
</dbReference>
<dbReference type="EMBL" id="QLTR01000004">
    <property type="protein sequence ID" value="RAS67644.1"/>
    <property type="molecule type" value="Genomic_DNA"/>
</dbReference>
<evidence type="ECO:0000256" key="11">
    <source>
        <dbReference type="PIRSR" id="PIRSR000106-3"/>
    </source>
</evidence>
<feature type="binding site" evidence="10">
    <location>
        <position position="327"/>
    </location>
    <ligand>
        <name>(S)-malate</name>
        <dbReference type="ChEBI" id="CHEBI:15589"/>
    </ligand>
</feature>
<comment type="cofactor">
    <cofactor evidence="1">
        <name>Mn(2+)</name>
        <dbReference type="ChEBI" id="CHEBI:29035"/>
    </cofactor>
</comment>
<dbReference type="InterPro" id="IPR012301">
    <property type="entry name" value="Malic_N_dom"/>
</dbReference>
<dbReference type="InterPro" id="IPR012302">
    <property type="entry name" value="Malic_NAD-bd"/>
</dbReference>
<evidence type="ECO:0000313" key="15">
    <source>
        <dbReference type="EMBL" id="RAS67644.1"/>
    </source>
</evidence>
<reference evidence="14 16" key="1">
    <citation type="submission" date="2018-01" db="EMBL/GenBank/DDBJ databases">
        <title>Draft genome sequences of six Vibrio diazotrophicus strains isolated from deep-sea sediments of the Baltic Sea.</title>
        <authorList>
            <person name="Castillo D."/>
            <person name="Vandieken V."/>
            <person name="Chiang O."/>
            <person name="Middelboe M."/>
        </authorList>
    </citation>
    <scope>NUCLEOTIDE SEQUENCE [LARGE SCALE GENOMIC DNA]</scope>
    <source>
        <strain evidence="14 16">65.10M</strain>
    </source>
</reference>
<comment type="catalytic activity">
    <reaction evidence="7">
        <text>(S)-malate + NADP(+) = pyruvate + CO2 + NADPH</text>
        <dbReference type="Rhea" id="RHEA:18253"/>
        <dbReference type="ChEBI" id="CHEBI:15361"/>
        <dbReference type="ChEBI" id="CHEBI:15589"/>
        <dbReference type="ChEBI" id="CHEBI:16526"/>
        <dbReference type="ChEBI" id="CHEBI:57783"/>
        <dbReference type="ChEBI" id="CHEBI:58349"/>
        <dbReference type="EC" id="1.1.1.40"/>
    </reaction>
</comment>
<keyword evidence="3 11" id="KW-0479">Metal-binding</keyword>
<evidence type="ECO:0000313" key="16">
    <source>
        <dbReference type="Proteomes" id="UP000236547"/>
    </source>
</evidence>
<dbReference type="InterPro" id="IPR037062">
    <property type="entry name" value="Malic_N_dom_sf"/>
</dbReference>
<organism evidence="15 17">
    <name type="scientific">Vibrio diazotrophicus</name>
    <dbReference type="NCBI Taxonomy" id="685"/>
    <lineage>
        <taxon>Bacteria</taxon>
        <taxon>Pseudomonadati</taxon>
        <taxon>Pseudomonadota</taxon>
        <taxon>Gammaproteobacteria</taxon>
        <taxon>Vibrionales</taxon>
        <taxon>Vibrionaceae</taxon>
        <taxon>Vibrio</taxon>
    </lineage>
</organism>
<feature type="binding site" evidence="11">
    <location>
        <position position="147"/>
    </location>
    <ligand>
        <name>a divalent metal cation</name>
        <dbReference type="ChEBI" id="CHEBI:60240"/>
    </ligand>
</feature>
<feature type="active site" description="Proton acceptor" evidence="9">
    <location>
        <position position="104"/>
    </location>
</feature>
<dbReference type="PANTHER" id="PTHR43237:SF4">
    <property type="entry name" value="NADP-DEPENDENT MALIC ENZYME"/>
    <property type="match status" value="1"/>
</dbReference>
<accession>A0A329ENS8</accession>
<evidence type="ECO:0000256" key="4">
    <source>
        <dbReference type="ARBA" id="ARBA00023002"/>
    </source>
</evidence>
<comment type="cofactor">
    <cofactor evidence="11">
        <name>Mg(2+)</name>
        <dbReference type="ChEBI" id="CHEBI:18420"/>
    </cofactor>
    <cofactor evidence="11">
        <name>Mn(2+)</name>
        <dbReference type="ChEBI" id="CHEBI:29035"/>
    </cofactor>
    <text evidence="11">Divalent metal cations. Prefers magnesium or manganese.</text>
</comment>
<dbReference type="InterPro" id="IPR046346">
    <property type="entry name" value="Aminoacid_DH-like_N_sf"/>
</dbReference>
<dbReference type="GO" id="GO:0046872">
    <property type="term" value="F:metal ion binding"/>
    <property type="evidence" value="ECO:0007669"/>
    <property type="project" value="UniProtKB-KW"/>
</dbReference>
<proteinExistence type="inferred from homology"/>
<dbReference type="InterPro" id="IPR045213">
    <property type="entry name" value="Malic_NAD-bd_bact_type"/>
</dbReference>
<dbReference type="PIRSF" id="PIRSF000106">
    <property type="entry name" value="ME"/>
    <property type="match status" value="1"/>
</dbReference>
<feature type="domain" description="Malic enzyme N-terminal" evidence="13">
    <location>
        <begin position="28"/>
        <end position="161"/>
    </location>
</feature>
<dbReference type="Pfam" id="PF00390">
    <property type="entry name" value="malic"/>
    <property type="match status" value="1"/>
</dbReference>
<dbReference type="SUPFAM" id="SSF51735">
    <property type="entry name" value="NAD(P)-binding Rossmann-fold domains"/>
    <property type="match status" value="1"/>
</dbReference>
<dbReference type="SMART" id="SM01274">
    <property type="entry name" value="malic"/>
    <property type="match status" value="1"/>
</dbReference>
<comment type="caution">
    <text evidence="15">The sequence shown here is derived from an EMBL/GenBank/DDBJ whole genome shotgun (WGS) entry which is preliminary data.</text>
</comment>
<dbReference type="RefSeq" id="WP_102967792.1">
    <property type="nucleotide sequence ID" value="NZ_POSM01000003.1"/>
</dbReference>
<dbReference type="PROSITE" id="PS00331">
    <property type="entry name" value="MALIC_ENZYMES"/>
    <property type="match status" value="1"/>
</dbReference>
<keyword evidence="4" id="KW-0560">Oxidoreductase</keyword>
<evidence type="ECO:0000256" key="7">
    <source>
        <dbReference type="ARBA" id="ARBA00050924"/>
    </source>
</evidence>
<dbReference type="FunFam" id="3.40.50.10380:FF:000003">
    <property type="entry name" value="NADP-dependent malic enzyme"/>
    <property type="match status" value="1"/>
</dbReference>
<dbReference type="InterPro" id="IPR015884">
    <property type="entry name" value="Malic_enzyme_CS"/>
</dbReference>
<feature type="active site" description="Proton donor" evidence="9">
    <location>
        <position position="49"/>
    </location>
</feature>
<name>A0A329ENS8_VIBDI</name>
<dbReference type="Gene3D" id="3.40.50.720">
    <property type="entry name" value="NAD(P)-binding Rossmann-like Domain"/>
    <property type="match status" value="1"/>
</dbReference>
<dbReference type="InterPro" id="IPR051674">
    <property type="entry name" value="Malate_Decarboxylase"/>
</dbReference>
<evidence type="ECO:0000256" key="1">
    <source>
        <dbReference type="ARBA" id="ARBA00001936"/>
    </source>
</evidence>
<dbReference type="CDD" id="cd05311">
    <property type="entry name" value="NAD_bind_2_malic_enz"/>
    <property type="match status" value="1"/>
</dbReference>
<dbReference type="PANTHER" id="PTHR43237">
    <property type="entry name" value="NADP-DEPENDENT MALIC ENZYME"/>
    <property type="match status" value="1"/>
</dbReference>
<evidence type="ECO:0000259" key="13">
    <source>
        <dbReference type="SMART" id="SM01274"/>
    </source>
</evidence>
<evidence type="ECO:0000256" key="6">
    <source>
        <dbReference type="ARBA" id="ARBA00040273"/>
    </source>
</evidence>
<dbReference type="GO" id="GO:0051287">
    <property type="term" value="F:NAD binding"/>
    <property type="evidence" value="ECO:0007669"/>
    <property type="project" value="InterPro"/>
</dbReference>
<evidence type="ECO:0000313" key="17">
    <source>
        <dbReference type="Proteomes" id="UP000248729"/>
    </source>
</evidence>
<dbReference type="GO" id="GO:0004473">
    <property type="term" value="F:malate dehydrogenase (decarboxylating) (NADP+) activity"/>
    <property type="evidence" value="ECO:0007669"/>
    <property type="project" value="UniProtKB-EC"/>
</dbReference>
<feature type="binding site" evidence="11">
    <location>
        <position position="146"/>
    </location>
    <ligand>
        <name>a divalent metal cation</name>
        <dbReference type="ChEBI" id="CHEBI:60240"/>
    </ligand>
</feature>
<dbReference type="Proteomes" id="UP000236547">
    <property type="component" value="Unassembled WGS sequence"/>
</dbReference>
<evidence type="ECO:0000256" key="2">
    <source>
        <dbReference type="ARBA" id="ARBA00008785"/>
    </source>
</evidence>
<reference evidence="15 17" key="2">
    <citation type="submission" date="2018-06" db="EMBL/GenBank/DDBJ databases">
        <title>Freshwater and sediment microbial communities from various areas in North America, analyzing microbe dynamics in response to fracking.</title>
        <authorList>
            <person name="Lamendella R."/>
        </authorList>
    </citation>
    <scope>NUCLEOTIDE SEQUENCE [LARGE SCALE GENOMIC DNA]</scope>
    <source>
        <strain evidence="15 17">99A</strain>
    </source>
</reference>
<protein>
    <recommendedName>
        <fullName evidence="6">NADP-dependent malic enzyme</fullName>
        <ecNumber evidence="5">1.1.1.40</ecNumber>
    </recommendedName>
</protein>
<evidence type="ECO:0000256" key="5">
    <source>
        <dbReference type="ARBA" id="ARBA00038964"/>
    </source>
</evidence>
<sequence>MSNNDRHELNEEEAFRQQALDYHALPTPGKIAIAITKPADSAKDLALAYSPGVAEPVREIAQNVDNVYKYTAKGNTVAVISNGTAILGLGNLGPMASKPVMEGKALLFKRFANLDSIDIQVKHRTIDEFVDTVANIADTFGGINLEDIKAPDCFEIERRLIERCDVPVFHDDQHGTAIVTAAGMLNAIELQGKELNECTIVCLGAGAAAVACMELLIKCGAMREKIYMLDRKGVIHTRRDDINEYKQLFANNTDKRTLEDVIKGADLFLGVSGPNLLTADELKLMADKPVVFACSNPDPEIKPALAHAVRDDLIMGTGRSDYPNQVNNVLCFPFIFRGALDVRAKVINDEMKLAAVAAIRELAKEPVPEEVLKAAGVDTLSFGTEYIIPKPMDPRLLPRVARAVAQAAIDSGVARIEMPENYMAN</sequence>
<comment type="catalytic activity">
    <reaction evidence="8">
        <text>oxaloacetate + H(+) = pyruvate + CO2</text>
        <dbReference type="Rhea" id="RHEA:15641"/>
        <dbReference type="ChEBI" id="CHEBI:15361"/>
        <dbReference type="ChEBI" id="CHEBI:15378"/>
        <dbReference type="ChEBI" id="CHEBI:16452"/>
        <dbReference type="ChEBI" id="CHEBI:16526"/>
        <dbReference type="EC" id="1.1.1.40"/>
    </reaction>
</comment>
<keyword evidence="16" id="KW-1185">Reference proteome</keyword>
<gene>
    <name evidence="14" type="ORF">C1O25_03735</name>
    <name evidence="15" type="ORF">DET48_104178</name>
</gene>
<dbReference type="InterPro" id="IPR001891">
    <property type="entry name" value="Malic_OxRdtase"/>
</dbReference>
<dbReference type="EMBL" id="POSM01000003">
    <property type="protein sequence ID" value="PNI02756.1"/>
    <property type="molecule type" value="Genomic_DNA"/>
</dbReference>
<feature type="domain" description="Malic enzyme NAD-binding" evidence="12">
    <location>
        <begin position="173"/>
        <end position="409"/>
    </location>
</feature>
<evidence type="ECO:0000256" key="3">
    <source>
        <dbReference type="ARBA" id="ARBA00022723"/>
    </source>
</evidence>
<evidence type="ECO:0000259" key="12">
    <source>
        <dbReference type="SMART" id="SM00919"/>
    </source>
</evidence>
<feature type="binding site" evidence="11">
    <location>
        <position position="172"/>
    </location>
    <ligand>
        <name>a divalent metal cation</name>
        <dbReference type="ChEBI" id="CHEBI:60240"/>
    </ligand>
</feature>
<comment type="similarity">
    <text evidence="2">Belongs to the malic enzymes family.</text>
</comment>
<evidence type="ECO:0000256" key="8">
    <source>
        <dbReference type="ARBA" id="ARBA00051384"/>
    </source>
</evidence>